<dbReference type="AlphaFoldDB" id="A0A117RFV7"/>
<dbReference type="Pfam" id="PF03814">
    <property type="entry name" value="KdpA"/>
    <property type="match status" value="1"/>
</dbReference>
<keyword evidence="6 10" id="KW-1133">Transmembrane helix</keyword>
<dbReference type="GO" id="GO:0008556">
    <property type="term" value="F:P-type potassium transmembrane transporter activity"/>
    <property type="evidence" value="ECO:0007669"/>
    <property type="project" value="InterPro"/>
</dbReference>
<feature type="region of interest" description="Disordered" evidence="9">
    <location>
        <begin position="104"/>
        <end position="129"/>
    </location>
</feature>
<evidence type="ECO:0000256" key="6">
    <source>
        <dbReference type="ARBA" id="ARBA00022989"/>
    </source>
</evidence>
<comment type="caution">
    <text evidence="11">The sequence shown here is derived from an EMBL/GenBank/DDBJ whole genome shotgun (WGS) entry which is preliminary data.</text>
</comment>
<keyword evidence="2" id="KW-1003">Cell membrane</keyword>
<name>A0A117RFV7_9ACTN</name>
<evidence type="ECO:0000256" key="4">
    <source>
        <dbReference type="ARBA" id="ARBA00022692"/>
    </source>
</evidence>
<dbReference type="PANTHER" id="PTHR30607">
    <property type="entry name" value="POTASSIUM-TRANSPORTING ATPASE A CHAIN"/>
    <property type="match status" value="1"/>
</dbReference>
<keyword evidence="5" id="KW-0630">Potassium</keyword>
<dbReference type="InterPro" id="IPR004623">
    <property type="entry name" value="KdpA"/>
</dbReference>
<organism evidence="11 12">
    <name type="scientific">Streptomyces bungoensis</name>
    <dbReference type="NCBI Taxonomy" id="285568"/>
    <lineage>
        <taxon>Bacteria</taxon>
        <taxon>Bacillati</taxon>
        <taxon>Actinomycetota</taxon>
        <taxon>Actinomycetes</taxon>
        <taxon>Kitasatosporales</taxon>
        <taxon>Streptomycetaceae</taxon>
        <taxon>Streptomyces</taxon>
    </lineage>
</organism>
<evidence type="ECO:0000313" key="12">
    <source>
        <dbReference type="Proteomes" id="UP000053024"/>
    </source>
</evidence>
<evidence type="ECO:0000313" key="11">
    <source>
        <dbReference type="EMBL" id="KUN88544.1"/>
    </source>
</evidence>
<evidence type="ECO:0000256" key="3">
    <source>
        <dbReference type="ARBA" id="ARBA00022538"/>
    </source>
</evidence>
<evidence type="ECO:0000256" key="8">
    <source>
        <dbReference type="ARBA" id="ARBA00023136"/>
    </source>
</evidence>
<evidence type="ECO:0000256" key="7">
    <source>
        <dbReference type="ARBA" id="ARBA00023065"/>
    </source>
</evidence>
<feature type="transmembrane region" description="Helical" evidence="10">
    <location>
        <begin position="12"/>
        <end position="32"/>
    </location>
</feature>
<evidence type="ECO:0000256" key="2">
    <source>
        <dbReference type="ARBA" id="ARBA00022475"/>
    </source>
</evidence>
<keyword evidence="8 10" id="KW-0472">Membrane</keyword>
<accession>A0A117RFV7</accession>
<keyword evidence="3" id="KW-0633">Potassium transport</keyword>
<keyword evidence="1" id="KW-0813">Transport</keyword>
<sequence length="129" mass="13254">MGHVVQTAGLAVQNFVSAAVGIAVAVALVRGFPRSRTGELGNFWSDLVRGTLRILVPGAAVVLVACGAIQNFSGVHAVGRFVGGSQQWNGGAVASQGAITELGTSDRIGRPRPSTGAYVGSVRRSRRGR</sequence>
<evidence type="ECO:0000256" key="5">
    <source>
        <dbReference type="ARBA" id="ARBA00022958"/>
    </source>
</evidence>
<proteinExistence type="predicted"/>
<dbReference type="STRING" id="285568.AQJ66_06800"/>
<evidence type="ECO:0000256" key="9">
    <source>
        <dbReference type="SAM" id="MobiDB-lite"/>
    </source>
</evidence>
<keyword evidence="12" id="KW-1185">Reference proteome</keyword>
<keyword evidence="7" id="KW-0406">Ion transport</keyword>
<evidence type="ECO:0000256" key="10">
    <source>
        <dbReference type="SAM" id="Phobius"/>
    </source>
</evidence>
<reference evidence="11 12" key="1">
    <citation type="submission" date="2015-10" db="EMBL/GenBank/DDBJ databases">
        <title>Draft genome sequence of Streptomyces bungoensis DSM 41781, type strain for the species Streptomyces bungoensis.</title>
        <authorList>
            <person name="Ruckert C."/>
            <person name="Winkler A."/>
            <person name="Kalinowski J."/>
            <person name="Kampfer P."/>
            <person name="Glaeser S."/>
        </authorList>
    </citation>
    <scope>NUCLEOTIDE SEQUENCE [LARGE SCALE GENOMIC DNA]</scope>
    <source>
        <strain evidence="11 12">DSM 41781</strain>
    </source>
</reference>
<gene>
    <name evidence="11" type="ORF">AQJ66_06800</name>
</gene>
<keyword evidence="4 10" id="KW-0812">Transmembrane</keyword>
<dbReference type="Proteomes" id="UP000053024">
    <property type="component" value="Unassembled WGS sequence"/>
</dbReference>
<feature type="transmembrane region" description="Helical" evidence="10">
    <location>
        <begin position="52"/>
        <end position="72"/>
    </location>
</feature>
<dbReference type="GO" id="GO:0005886">
    <property type="term" value="C:plasma membrane"/>
    <property type="evidence" value="ECO:0007669"/>
    <property type="project" value="TreeGrafter"/>
</dbReference>
<evidence type="ECO:0000256" key="1">
    <source>
        <dbReference type="ARBA" id="ARBA00022448"/>
    </source>
</evidence>
<protein>
    <submittedName>
        <fullName evidence="11">Uncharacterized protein</fullName>
    </submittedName>
</protein>
<dbReference type="PANTHER" id="PTHR30607:SF2">
    <property type="entry name" value="POTASSIUM-TRANSPORTING ATPASE POTASSIUM-BINDING SUBUNIT"/>
    <property type="match status" value="1"/>
</dbReference>
<dbReference type="EMBL" id="LMWX01000010">
    <property type="protein sequence ID" value="KUN88544.1"/>
    <property type="molecule type" value="Genomic_DNA"/>
</dbReference>